<name>A0A6A2ZQC6_HIBSY</name>
<dbReference type="Proteomes" id="UP000436088">
    <property type="component" value="Unassembled WGS sequence"/>
</dbReference>
<organism evidence="3 4">
    <name type="scientific">Hibiscus syriacus</name>
    <name type="common">Rose of Sharon</name>
    <dbReference type="NCBI Taxonomy" id="106335"/>
    <lineage>
        <taxon>Eukaryota</taxon>
        <taxon>Viridiplantae</taxon>
        <taxon>Streptophyta</taxon>
        <taxon>Embryophyta</taxon>
        <taxon>Tracheophyta</taxon>
        <taxon>Spermatophyta</taxon>
        <taxon>Magnoliopsida</taxon>
        <taxon>eudicotyledons</taxon>
        <taxon>Gunneridae</taxon>
        <taxon>Pentapetalae</taxon>
        <taxon>rosids</taxon>
        <taxon>malvids</taxon>
        <taxon>Malvales</taxon>
        <taxon>Malvaceae</taxon>
        <taxon>Malvoideae</taxon>
        <taxon>Hibiscus</taxon>
    </lineage>
</organism>
<proteinExistence type="predicted"/>
<reference evidence="3" key="1">
    <citation type="submission" date="2019-09" db="EMBL/GenBank/DDBJ databases">
        <title>Draft genome information of white flower Hibiscus syriacus.</title>
        <authorList>
            <person name="Kim Y.-M."/>
        </authorList>
    </citation>
    <scope>NUCLEOTIDE SEQUENCE [LARGE SCALE GENOMIC DNA]</scope>
    <source>
        <strain evidence="3">YM2019G1</strain>
    </source>
</reference>
<feature type="transmembrane region" description="Helical" evidence="1">
    <location>
        <begin position="234"/>
        <end position="256"/>
    </location>
</feature>
<protein>
    <recommendedName>
        <fullName evidence="2">Reverse transcriptase zinc-binding domain-containing protein</fullName>
    </recommendedName>
</protein>
<dbReference type="InterPro" id="IPR026960">
    <property type="entry name" value="RVT-Znf"/>
</dbReference>
<gene>
    <name evidence="3" type="ORF">F3Y22_tig00110813pilonHSYRG00187</name>
</gene>
<keyword evidence="1" id="KW-0812">Transmembrane</keyword>
<dbReference type="EMBL" id="VEPZ02001120">
    <property type="protein sequence ID" value="KAE8693332.1"/>
    <property type="molecule type" value="Genomic_DNA"/>
</dbReference>
<keyword evidence="4" id="KW-1185">Reference proteome</keyword>
<accession>A0A6A2ZQC6</accession>
<evidence type="ECO:0000313" key="4">
    <source>
        <dbReference type="Proteomes" id="UP000436088"/>
    </source>
</evidence>
<feature type="transmembrane region" description="Helical" evidence="1">
    <location>
        <begin position="153"/>
        <end position="177"/>
    </location>
</feature>
<dbReference type="Pfam" id="PF13966">
    <property type="entry name" value="zf-RVT"/>
    <property type="match status" value="1"/>
</dbReference>
<keyword evidence="1" id="KW-1133">Transmembrane helix</keyword>
<keyword evidence="1" id="KW-0472">Membrane</keyword>
<sequence>MLHVSIRPLFRLYVIFSTHILSPRTFPLVQALFLPPAAHAILALPLPATTAPDRLVWRLESHGHFTVHSAYNQMLQVAVARQSIDLVIQQFYAFLWAQPAPTKVHVCVWRAFRKLLPCYANLFLKHVVPSPVCFRCGGASETLLRALRDCSTVFPMCGPCFLVKMFGAFWILLWVLWGARNRNLHQGCPFSNLEVPRFVTSYETYYARVQIPQVPPSFPTPLCWRPPPSGCLKVISMVLYFRPRILVALVLFSGIIKGASSARFHRTSLMPLTRDSRSVIMRAASAAVDLSYGGPVINRIRGLTRTFQSCTFLHVGRADNAVAHVHARDGLCSPGFHRWVSSPAVFASAVLAADVV</sequence>
<dbReference type="AlphaFoldDB" id="A0A6A2ZQC6"/>
<evidence type="ECO:0000256" key="1">
    <source>
        <dbReference type="SAM" id="Phobius"/>
    </source>
</evidence>
<feature type="domain" description="Reverse transcriptase zinc-binding" evidence="2">
    <location>
        <begin position="65"/>
        <end position="152"/>
    </location>
</feature>
<evidence type="ECO:0000259" key="2">
    <source>
        <dbReference type="Pfam" id="PF13966"/>
    </source>
</evidence>
<evidence type="ECO:0000313" key="3">
    <source>
        <dbReference type="EMBL" id="KAE8693332.1"/>
    </source>
</evidence>
<comment type="caution">
    <text evidence="3">The sequence shown here is derived from an EMBL/GenBank/DDBJ whole genome shotgun (WGS) entry which is preliminary data.</text>
</comment>